<dbReference type="Proteomes" id="UP000014073">
    <property type="component" value="Unassembled WGS sequence"/>
</dbReference>
<dbReference type="HOGENOM" id="CLU_2407127_0_0_10"/>
<accession>S0F9J1</accession>
<comment type="caution">
    <text evidence="1">The sequence shown here is derived from an EMBL/GenBank/DDBJ whole genome shotgun (WGS) entry which is preliminary data.</text>
</comment>
<organism evidence="1 2">
    <name type="scientific">Phocaeicola coprophilus DSM 18228 = JCM 13818</name>
    <dbReference type="NCBI Taxonomy" id="547042"/>
    <lineage>
        <taxon>Bacteria</taxon>
        <taxon>Pseudomonadati</taxon>
        <taxon>Bacteroidota</taxon>
        <taxon>Bacteroidia</taxon>
        <taxon>Bacteroidales</taxon>
        <taxon>Bacteroidaceae</taxon>
        <taxon>Phocaeicola</taxon>
    </lineage>
</organism>
<gene>
    <name evidence="1" type="ORF">BACCOPRO_02256</name>
</gene>
<dbReference type="EMBL" id="ACBW01000152">
    <property type="protein sequence ID" value="EEF76750.1"/>
    <property type="molecule type" value="Genomic_DNA"/>
</dbReference>
<protein>
    <submittedName>
        <fullName evidence="1">Uncharacterized protein</fullName>
    </submittedName>
</protein>
<proteinExistence type="predicted"/>
<dbReference type="AlphaFoldDB" id="S0F9J1"/>
<name>S0F9J1_9BACT</name>
<sequence>MHWKAIFRKRIVICTYLFRRFYHFDSVKRFFLSAFFVFIRLRSAYYRNKSTDIVYMYTRKLYVFFQTGRYKQNACYGIGKILFRMKVENGKW</sequence>
<evidence type="ECO:0000313" key="1">
    <source>
        <dbReference type="EMBL" id="EEF76750.1"/>
    </source>
</evidence>
<keyword evidence="2" id="KW-1185">Reference proteome</keyword>
<reference evidence="1 2" key="1">
    <citation type="submission" date="2008-12" db="EMBL/GenBank/DDBJ databases">
        <authorList>
            <person name="Fulton L."/>
            <person name="Clifton S."/>
            <person name="Fulton B."/>
            <person name="Xu J."/>
            <person name="Minx P."/>
            <person name="Pepin K.H."/>
            <person name="Johnson M."/>
            <person name="Bhonagiri V."/>
            <person name="Nash W.E."/>
            <person name="Mardis E.R."/>
            <person name="Wilson R.K."/>
        </authorList>
    </citation>
    <scope>NUCLEOTIDE SEQUENCE [LARGE SCALE GENOMIC DNA]</scope>
    <source>
        <strain evidence="1 2">DSM 18228</strain>
    </source>
</reference>
<evidence type="ECO:0000313" key="2">
    <source>
        <dbReference type="Proteomes" id="UP000014073"/>
    </source>
</evidence>